<feature type="chain" id="PRO_5022800214" evidence="1">
    <location>
        <begin position="32"/>
        <end position="124"/>
    </location>
</feature>
<dbReference type="GO" id="GO:0009055">
    <property type="term" value="F:electron transfer activity"/>
    <property type="evidence" value="ECO:0007669"/>
    <property type="project" value="InterPro"/>
</dbReference>
<dbReference type="InterPro" id="IPR036909">
    <property type="entry name" value="Cyt_c-like_dom_sf"/>
</dbReference>
<dbReference type="AlphaFoldDB" id="A0A5E4US70"/>
<dbReference type="Gene3D" id="1.10.760.10">
    <property type="entry name" value="Cytochrome c-like domain"/>
    <property type="match status" value="1"/>
</dbReference>
<organism evidence="2 3">
    <name type="scientific">Pandoraea anhela</name>
    <dbReference type="NCBI Taxonomy" id="2508295"/>
    <lineage>
        <taxon>Bacteria</taxon>
        <taxon>Pseudomonadati</taxon>
        <taxon>Pseudomonadota</taxon>
        <taxon>Betaproteobacteria</taxon>
        <taxon>Burkholderiales</taxon>
        <taxon>Burkholderiaceae</taxon>
        <taxon>Pandoraea</taxon>
    </lineage>
</organism>
<accession>A0A5E4US70</accession>
<proteinExistence type="predicted"/>
<name>A0A5E4US70_9BURK</name>
<evidence type="ECO:0000313" key="3">
    <source>
        <dbReference type="Proteomes" id="UP000406256"/>
    </source>
</evidence>
<evidence type="ECO:0000256" key="1">
    <source>
        <dbReference type="SAM" id="SignalP"/>
    </source>
</evidence>
<evidence type="ECO:0000313" key="2">
    <source>
        <dbReference type="EMBL" id="VVE02841.1"/>
    </source>
</evidence>
<dbReference type="Proteomes" id="UP000406256">
    <property type="component" value="Unassembled WGS sequence"/>
</dbReference>
<dbReference type="GO" id="GO:0020037">
    <property type="term" value="F:heme binding"/>
    <property type="evidence" value="ECO:0007669"/>
    <property type="project" value="InterPro"/>
</dbReference>
<keyword evidence="1" id="KW-0732">Signal</keyword>
<dbReference type="EMBL" id="CABPSB010000006">
    <property type="protein sequence ID" value="VVE02841.1"/>
    <property type="molecule type" value="Genomic_DNA"/>
</dbReference>
<gene>
    <name evidence="2" type="ORF">PAN31108_02224</name>
</gene>
<keyword evidence="3" id="KW-1185">Reference proteome</keyword>
<feature type="signal peptide" evidence="1">
    <location>
        <begin position="1"/>
        <end position="31"/>
    </location>
</feature>
<dbReference type="RefSeq" id="WP_174994931.1">
    <property type="nucleotide sequence ID" value="NZ_CABPSB010000006.1"/>
</dbReference>
<protein>
    <submittedName>
        <fullName evidence="2">Sulfite:cytochrome C oxidoreductase subunit B</fullName>
    </submittedName>
</protein>
<dbReference type="SUPFAM" id="SSF46626">
    <property type="entry name" value="Cytochrome c"/>
    <property type="match status" value="1"/>
</dbReference>
<sequence>MNHPKWRHVAAIALGLSGAFAGVSMSTPAFALDIKLPQETAQLKASTLAGYQAASAWCAMCHSVDYIHSQPSMPSAFWSAEVTKMVKVYGAPIPEDQARLIAEYLGKTYGNDQKRTGEGRETRK</sequence>
<reference evidence="2 3" key="1">
    <citation type="submission" date="2019-08" db="EMBL/GenBank/DDBJ databases">
        <authorList>
            <person name="Peeters C."/>
        </authorList>
    </citation>
    <scope>NUCLEOTIDE SEQUENCE [LARGE SCALE GENOMIC DNA]</scope>
    <source>
        <strain evidence="2 3">LMG 31108</strain>
    </source>
</reference>